<dbReference type="EMBL" id="JAGSOJ010000007">
    <property type="protein sequence ID" value="MCM1992768.1"/>
    <property type="molecule type" value="Genomic_DNA"/>
</dbReference>
<comment type="pathway">
    <text evidence="8">Amino-sugar metabolism; N-acetylneuraminate degradation; D-fructose 6-phosphate from N-acetylneuraminate: step 4/5.</text>
</comment>
<evidence type="ECO:0000256" key="6">
    <source>
        <dbReference type="ARBA" id="ARBA00023277"/>
    </source>
</evidence>
<dbReference type="GO" id="GO:0006046">
    <property type="term" value="P:N-acetylglucosamine catabolic process"/>
    <property type="evidence" value="ECO:0007669"/>
    <property type="project" value="TreeGrafter"/>
</dbReference>
<reference evidence="14" key="2">
    <citation type="submission" date="2021-04" db="EMBL/GenBank/DDBJ databases">
        <authorList>
            <person name="Dong X."/>
        </authorList>
    </citation>
    <scope>NUCLEOTIDE SEQUENCE</scope>
    <source>
        <strain evidence="14">ZWT</strain>
    </source>
</reference>
<comment type="cofactor">
    <cofactor evidence="12">
        <name>a divalent metal cation</name>
        <dbReference type="ChEBI" id="CHEBI:60240"/>
    </cofactor>
    <text evidence="12">Binds 1 divalent metal cation per subunit.</text>
</comment>
<comment type="similarity">
    <text evidence="1 9">Belongs to the metallo-dependent hydrolases superfamily. NagA family.</text>
</comment>
<dbReference type="Gene3D" id="3.20.20.140">
    <property type="entry name" value="Metal-dependent hydrolases"/>
    <property type="match status" value="1"/>
</dbReference>
<comment type="caution">
    <text evidence="14">The sequence shown here is derived from an EMBL/GenBank/DDBJ whole genome shotgun (WGS) entry which is preliminary data.</text>
</comment>
<accession>A0A9J6PEQ4</accession>
<dbReference type="RefSeq" id="WP_250861936.1">
    <property type="nucleotide sequence ID" value="NZ_JAGSOJ010000007.1"/>
</dbReference>
<organism evidence="14 15">
    <name type="scientific">Oceanirhabdus seepicola</name>
    <dbReference type="NCBI Taxonomy" id="2828781"/>
    <lineage>
        <taxon>Bacteria</taxon>
        <taxon>Bacillati</taxon>
        <taxon>Bacillota</taxon>
        <taxon>Clostridia</taxon>
        <taxon>Eubacteriales</taxon>
        <taxon>Clostridiaceae</taxon>
        <taxon>Oceanirhabdus</taxon>
    </lineage>
</organism>
<feature type="active site" description="Proton donor/acceptor" evidence="10">
    <location>
        <position position="269"/>
    </location>
</feature>
<dbReference type="InterPro" id="IPR006680">
    <property type="entry name" value="Amidohydro-rel"/>
</dbReference>
<evidence type="ECO:0000313" key="15">
    <source>
        <dbReference type="Proteomes" id="UP001056429"/>
    </source>
</evidence>
<dbReference type="SUPFAM" id="SSF51338">
    <property type="entry name" value="Composite domain of metallo-dependent hydrolases"/>
    <property type="match status" value="1"/>
</dbReference>
<evidence type="ECO:0000259" key="13">
    <source>
        <dbReference type="Pfam" id="PF01979"/>
    </source>
</evidence>
<gene>
    <name evidence="14" type="primary">nagA</name>
    <name evidence="14" type="ORF">KDK92_23875</name>
</gene>
<keyword evidence="15" id="KW-1185">Reference proteome</keyword>
<dbReference type="InterPro" id="IPR003764">
    <property type="entry name" value="GlcNAc_6-P_deAcase"/>
</dbReference>
<keyword evidence="4 12" id="KW-0479">Metal-binding</keyword>
<evidence type="ECO:0000256" key="4">
    <source>
        <dbReference type="ARBA" id="ARBA00022723"/>
    </source>
</evidence>
<evidence type="ECO:0000256" key="1">
    <source>
        <dbReference type="ARBA" id="ARBA00010716"/>
    </source>
</evidence>
<keyword evidence="6 9" id="KW-0119">Carbohydrate metabolism</keyword>
<dbReference type="CDD" id="cd00854">
    <property type="entry name" value="NagA"/>
    <property type="match status" value="1"/>
</dbReference>
<dbReference type="PIRSF" id="PIRSF038994">
    <property type="entry name" value="NagA"/>
    <property type="match status" value="1"/>
</dbReference>
<evidence type="ECO:0000256" key="7">
    <source>
        <dbReference type="ARBA" id="ARBA00047647"/>
    </source>
</evidence>
<proteinExistence type="inferred from homology"/>
<evidence type="ECO:0000256" key="10">
    <source>
        <dbReference type="PIRSR" id="PIRSR038994-1"/>
    </source>
</evidence>
<dbReference type="GO" id="GO:0046872">
    <property type="term" value="F:metal ion binding"/>
    <property type="evidence" value="ECO:0007669"/>
    <property type="project" value="UniProtKB-KW"/>
</dbReference>
<dbReference type="FunFam" id="3.20.20.140:FF:000004">
    <property type="entry name" value="N-acetylglucosamine-6-phosphate deacetylase"/>
    <property type="match status" value="1"/>
</dbReference>
<evidence type="ECO:0000313" key="14">
    <source>
        <dbReference type="EMBL" id="MCM1992768.1"/>
    </source>
</evidence>
<evidence type="ECO:0000256" key="11">
    <source>
        <dbReference type="PIRSR" id="PIRSR038994-2"/>
    </source>
</evidence>
<evidence type="ECO:0000256" key="2">
    <source>
        <dbReference type="ARBA" id="ARBA00011899"/>
    </source>
</evidence>
<dbReference type="NCBIfam" id="TIGR00221">
    <property type="entry name" value="nagA"/>
    <property type="match status" value="1"/>
</dbReference>
<name>A0A9J6PEQ4_9CLOT</name>
<feature type="binding site" evidence="12">
    <location>
        <position position="129"/>
    </location>
    <ligand>
        <name>Zn(2+)</name>
        <dbReference type="ChEBI" id="CHEBI:29105"/>
    </ligand>
</feature>
<feature type="binding site" evidence="11">
    <location>
        <position position="223"/>
    </location>
    <ligand>
        <name>substrate</name>
    </ligand>
</feature>
<dbReference type="Gene3D" id="2.30.40.10">
    <property type="entry name" value="Urease, subunit C, domain 1"/>
    <property type="match status" value="1"/>
</dbReference>
<dbReference type="Pfam" id="PF01979">
    <property type="entry name" value="Amidohydro_1"/>
    <property type="match status" value="1"/>
</dbReference>
<dbReference type="AlphaFoldDB" id="A0A9J6PEQ4"/>
<feature type="domain" description="Amidohydrolase-related" evidence="13">
    <location>
        <begin position="51"/>
        <end position="375"/>
    </location>
</feature>
<dbReference type="PANTHER" id="PTHR11113:SF14">
    <property type="entry name" value="N-ACETYLGLUCOSAMINE-6-PHOSPHATE DEACETYLASE"/>
    <property type="match status" value="1"/>
</dbReference>
<dbReference type="PANTHER" id="PTHR11113">
    <property type="entry name" value="N-ACETYLGLUCOSAMINE-6-PHOSPHATE DEACETYLASE"/>
    <property type="match status" value="1"/>
</dbReference>
<keyword evidence="5 9" id="KW-0378">Hydrolase</keyword>
<feature type="binding site" evidence="11">
    <location>
        <position position="140"/>
    </location>
    <ligand>
        <name>substrate</name>
    </ligand>
</feature>
<dbReference type="GO" id="GO:0008448">
    <property type="term" value="F:N-acetylglucosamine-6-phosphate deacetylase activity"/>
    <property type="evidence" value="ECO:0007669"/>
    <property type="project" value="UniProtKB-EC"/>
</dbReference>
<protein>
    <recommendedName>
        <fullName evidence="3">N-acetylglucosamine-6-phosphate deacetylase</fullName>
        <ecNumber evidence="2">3.5.1.25</ecNumber>
    </recommendedName>
</protein>
<dbReference type="SUPFAM" id="SSF51556">
    <property type="entry name" value="Metallo-dependent hydrolases"/>
    <property type="match status" value="1"/>
</dbReference>
<evidence type="ECO:0000256" key="8">
    <source>
        <dbReference type="ARBA" id="ARBA00060590"/>
    </source>
</evidence>
<feature type="binding site" evidence="11">
    <location>
        <begin position="302"/>
        <end position="304"/>
    </location>
    <ligand>
        <name>substrate</name>
    </ligand>
</feature>
<dbReference type="InterPro" id="IPR032466">
    <property type="entry name" value="Metal_Hydrolase"/>
</dbReference>
<feature type="binding site" evidence="12">
    <location>
        <position position="212"/>
    </location>
    <ligand>
        <name>Zn(2+)</name>
        <dbReference type="ChEBI" id="CHEBI:29105"/>
    </ligand>
</feature>
<comment type="catalytic activity">
    <reaction evidence="7">
        <text>N-acetyl-D-glucosamine 6-phosphate + H2O = D-glucosamine 6-phosphate + acetate</text>
        <dbReference type="Rhea" id="RHEA:22936"/>
        <dbReference type="ChEBI" id="CHEBI:15377"/>
        <dbReference type="ChEBI" id="CHEBI:30089"/>
        <dbReference type="ChEBI" id="CHEBI:57513"/>
        <dbReference type="ChEBI" id="CHEBI:58725"/>
        <dbReference type="EC" id="3.5.1.25"/>
    </reaction>
</comment>
<reference evidence="14" key="1">
    <citation type="journal article" date="2021" name="mSystems">
        <title>Bacteria and Archaea Synergistically Convert Glycine Betaine to Biogenic Methane in the Formosa Cold Seep of the South China Sea.</title>
        <authorList>
            <person name="Li L."/>
            <person name="Zhang W."/>
            <person name="Zhang S."/>
            <person name="Song L."/>
            <person name="Sun Q."/>
            <person name="Zhang H."/>
            <person name="Xiang H."/>
            <person name="Dong X."/>
        </authorList>
    </citation>
    <scope>NUCLEOTIDE SEQUENCE</scope>
    <source>
        <strain evidence="14">ZWT</strain>
    </source>
</reference>
<evidence type="ECO:0000256" key="12">
    <source>
        <dbReference type="PIRSR" id="PIRSR038994-3"/>
    </source>
</evidence>
<feature type="binding site" evidence="12">
    <location>
        <position position="191"/>
    </location>
    <ligand>
        <name>Zn(2+)</name>
        <dbReference type="ChEBI" id="CHEBI:29105"/>
    </ligand>
</feature>
<dbReference type="Proteomes" id="UP001056429">
    <property type="component" value="Unassembled WGS sequence"/>
</dbReference>
<evidence type="ECO:0000256" key="3">
    <source>
        <dbReference type="ARBA" id="ARBA00018029"/>
    </source>
</evidence>
<sequence>MRAITNGKIITENGILEDHILLFSDRIEEIIPQNDFKNITVDEIINANGDYISPGLIDLHIHGVGGYDTMDGTFDALNTISKVVAQEGVTAFLPTTMTMEKKKIIHAMNNIRENINKVQGAKILGCHMEGPFISKKYKGAQCEEYIMKPDDFLIEGITDIIKIITLAPEEDEGNKFIKEMNKRGIVLSVGHSNATFDETIQGIEAGISYATHTFNGMRGLHHREPGVVGAIFSKDIYCELIADKIHVHKGFFDAFIKINGKNKVILVTDSMRAGCMNCGEYELGGQRVLVDESSARLVDGTLAGSILKLKDGVKNIKDNTSYELKDIIKMASLNCAHVLGLENEIGSIKKGKHADIILFNDEFKVNHTIINGKSVYKR</sequence>
<dbReference type="InterPro" id="IPR011059">
    <property type="entry name" value="Metal-dep_hydrolase_composite"/>
</dbReference>
<evidence type="ECO:0000256" key="9">
    <source>
        <dbReference type="PIRNR" id="PIRNR038994"/>
    </source>
</evidence>
<dbReference type="EC" id="3.5.1.25" evidence="2"/>
<feature type="binding site" evidence="11">
    <location>
        <begin position="215"/>
        <end position="216"/>
    </location>
    <ligand>
        <name>substrate</name>
    </ligand>
</feature>
<evidence type="ECO:0000256" key="5">
    <source>
        <dbReference type="ARBA" id="ARBA00022801"/>
    </source>
</evidence>
<feature type="binding site" evidence="11">
    <location>
        <position position="246"/>
    </location>
    <ligand>
        <name>substrate</name>
    </ligand>
</feature>